<reference evidence="2" key="1">
    <citation type="submission" date="2019-07" db="EMBL/GenBank/DDBJ databases">
        <title>Genomic Encyclopedia of Type Strains, Phase IV (KMG-IV): sequencing the most valuable type-strain genomes for metagenomic binning, comparative biology and taxonomic classification.</title>
        <authorList>
            <person name="Goeker M."/>
        </authorList>
    </citation>
    <scope>NUCLEOTIDE SEQUENCE</scope>
    <source>
        <strain evidence="2">DSM 44596</strain>
    </source>
</reference>
<evidence type="ECO:0000313" key="2">
    <source>
        <dbReference type="EMBL" id="TYQ04794.1"/>
    </source>
</evidence>
<proteinExistence type="predicted"/>
<dbReference type="EMBL" id="VNIQ01000003">
    <property type="protein sequence ID" value="TYQ04794.1"/>
    <property type="molecule type" value="Genomic_DNA"/>
</dbReference>
<sequence length="212" mass="22778">MSRPTILPAGEHGLLVDLDTEADVLAFTHALTRNTPAGVEDFLPAARTVLVICMPTAHVTAVLHELNELARTMSEAIPDERGDDTPFTVNVRYDGPDLDDVARILKMSRAEVISAHTSAEWRCAFIGFAPGFAYLTSGDARLDVPRRAQSRTAVPAGAVALAGGYSAVYPRASPGGWQIIGSTDAVMWDLDATPPAAVQPGRRVRFVNEDKR</sequence>
<dbReference type="InterPro" id="IPR010016">
    <property type="entry name" value="PxpB"/>
</dbReference>
<dbReference type="InterPro" id="IPR003833">
    <property type="entry name" value="CT_C_D"/>
</dbReference>
<dbReference type="Pfam" id="PF02682">
    <property type="entry name" value="CT_C_D"/>
    <property type="match status" value="1"/>
</dbReference>
<gene>
    <name evidence="2" type="ORF">FNL38_103144</name>
</gene>
<accession>A0A652YQH4</accession>
<dbReference type="SUPFAM" id="SSF160467">
    <property type="entry name" value="PH0987 N-terminal domain-like"/>
    <property type="match status" value="1"/>
</dbReference>
<dbReference type="SMART" id="SM00796">
    <property type="entry name" value="AHS1"/>
    <property type="match status" value="1"/>
</dbReference>
<organism evidence="2">
    <name type="scientific">Nocardia globerula</name>
    <dbReference type="NCBI Taxonomy" id="1818"/>
    <lineage>
        <taxon>Bacteria</taxon>
        <taxon>Bacillati</taxon>
        <taxon>Actinomycetota</taxon>
        <taxon>Actinomycetes</taxon>
        <taxon>Mycobacteriales</taxon>
        <taxon>Nocardiaceae</taxon>
        <taxon>Nocardia</taxon>
    </lineage>
</organism>
<dbReference type="Gene3D" id="3.30.1360.40">
    <property type="match status" value="1"/>
</dbReference>
<dbReference type="InterPro" id="IPR029000">
    <property type="entry name" value="Cyclophilin-like_dom_sf"/>
</dbReference>
<dbReference type="PANTHER" id="PTHR34698:SF2">
    <property type="entry name" value="5-OXOPROLINASE SUBUNIT B"/>
    <property type="match status" value="1"/>
</dbReference>
<name>A0A652YQH4_NOCGL</name>
<dbReference type="Gene3D" id="2.40.100.10">
    <property type="entry name" value="Cyclophilin-like"/>
    <property type="match status" value="1"/>
</dbReference>
<comment type="caution">
    <text evidence="2">The sequence shown here is derived from an EMBL/GenBank/DDBJ whole genome shotgun (WGS) entry which is preliminary data.</text>
</comment>
<evidence type="ECO:0000259" key="1">
    <source>
        <dbReference type="SMART" id="SM00796"/>
    </source>
</evidence>
<protein>
    <submittedName>
        <fullName evidence="2">KipI family sensor histidine kinase inhibitor</fullName>
    </submittedName>
</protein>
<dbReference type="PANTHER" id="PTHR34698">
    <property type="entry name" value="5-OXOPROLINASE SUBUNIT B"/>
    <property type="match status" value="1"/>
</dbReference>
<dbReference type="SUPFAM" id="SSF50891">
    <property type="entry name" value="Cyclophilin-like"/>
    <property type="match status" value="1"/>
</dbReference>
<feature type="domain" description="Carboxyltransferase" evidence="1">
    <location>
        <begin position="4"/>
        <end position="198"/>
    </location>
</feature>
<dbReference type="AlphaFoldDB" id="A0A652YQH4"/>